<dbReference type="Proteomes" id="UP001168821">
    <property type="component" value="Unassembled WGS sequence"/>
</dbReference>
<dbReference type="SMART" id="SM00248">
    <property type="entry name" value="ANK"/>
    <property type="match status" value="25"/>
</dbReference>
<evidence type="ECO:0000313" key="4">
    <source>
        <dbReference type="EMBL" id="KAJ3656313.1"/>
    </source>
</evidence>
<keyword evidence="5" id="KW-1185">Reference proteome</keyword>
<organism evidence="4 5">
    <name type="scientific">Zophobas morio</name>
    <dbReference type="NCBI Taxonomy" id="2755281"/>
    <lineage>
        <taxon>Eukaryota</taxon>
        <taxon>Metazoa</taxon>
        <taxon>Ecdysozoa</taxon>
        <taxon>Arthropoda</taxon>
        <taxon>Hexapoda</taxon>
        <taxon>Insecta</taxon>
        <taxon>Pterygota</taxon>
        <taxon>Neoptera</taxon>
        <taxon>Endopterygota</taxon>
        <taxon>Coleoptera</taxon>
        <taxon>Polyphaga</taxon>
        <taxon>Cucujiformia</taxon>
        <taxon>Tenebrionidae</taxon>
        <taxon>Zophobas</taxon>
    </lineage>
</organism>
<accession>A0AA38IJ16</accession>
<proteinExistence type="predicted"/>
<evidence type="ECO:0000256" key="3">
    <source>
        <dbReference type="PROSITE-ProRule" id="PRU00023"/>
    </source>
</evidence>
<dbReference type="PANTHER" id="PTHR24173:SF74">
    <property type="entry name" value="ANKYRIN REPEAT DOMAIN-CONTAINING PROTEIN 16"/>
    <property type="match status" value="1"/>
</dbReference>
<feature type="repeat" description="ANK" evidence="3">
    <location>
        <begin position="1372"/>
        <end position="1404"/>
    </location>
</feature>
<feature type="repeat" description="ANK" evidence="3">
    <location>
        <begin position="1469"/>
        <end position="1501"/>
    </location>
</feature>
<evidence type="ECO:0000256" key="2">
    <source>
        <dbReference type="ARBA" id="ARBA00023043"/>
    </source>
</evidence>
<dbReference type="PROSITE" id="PS50297">
    <property type="entry name" value="ANK_REP_REGION"/>
    <property type="match status" value="9"/>
</dbReference>
<evidence type="ECO:0000313" key="5">
    <source>
        <dbReference type="Proteomes" id="UP001168821"/>
    </source>
</evidence>
<feature type="repeat" description="ANK" evidence="3">
    <location>
        <begin position="1786"/>
        <end position="1818"/>
    </location>
</feature>
<feature type="repeat" description="ANK" evidence="3">
    <location>
        <begin position="1564"/>
        <end position="1595"/>
    </location>
</feature>
<dbReference type="Gene3D" id="1.25.40.20">
    <property type="entry name" value="Ankyrin repeat-containing domain"/>
    <property type="match status" value="5"/>
</dbReference>
<feature type="repeat" description="ANK" evidence="3">
    <location>
        <begin position="1305"/>
        <end position="1337"/>
    </location>
</feature>
<dbReference type="EMBL" id="JALNTZ010000004">
    <property type="protein sequence ID" value="KAJ3656313.1"/>
    <property type="molecule type" value="Genomic_DNA"/>
</dbReference>
<comment type="caution">
    <text evidence="4">The sequence shown here is derived from an EMBL/GenBank/DDBJ whole genome shotgun (WGS) entry which is preliminary data.</text>
</comment>
<gene>
    <name evidence="4" type="ORF">Zmor_015398</name>
</gene>
<dbReference type="Pfam" id="PF00023">
    <property type="entry name" value="Ank"/>
    <property type="match status" value="1"/>
</dbReference>
<feature type="repeat" description="ANK" evidence="3">
    <location>
        <begin position="1628"/>
        <end position="1660"/>
    </location>
</feature>
<name>A0AA38IJ16_9CUCU</name>
<keyword evidence="2 3" id="KW-0040">ANK repeat</keyword>
<dbReference type="SUPFAM" id="SSF48403">
    <property type="entry name" value="Ankyrin repeat"/>
    <property type="match status" value="4"/>
</dbReference>
<dbReference type="InterPro" id="IPR027417">
    <property type="entry name" value="P-loop_NTPase"/>
</dbReference>
<dbReference type="Gene3D" id="3.40.50.300">
    <property type="entry name" value="P-loop containing nucleotide triphosphate hydrolases"/>
    <property type="match status" value="1"/>
</dbReference>
<feature type="repeat" description="ANK" evidence="3">
    <location>
        <begin position="1852"/>
        <end position="1884"/>
    </location>
</feature>
<feature type="repeat" description="ANK" evidence="3">
    <location>
        <begin position="1404"/>
        <end position="1436"/>
    </location>
</feature>
<feature type="repeat" description="ANK" evidence="3">
    <location>
        <begin position="1819"/>
        <end position="1851"/>
    </location>
</feature>
<evidence type="ECO:0000256" key="1">
    <source>
        <dbReference type="ARBA" id="ARBA00022737"/>
    </source>
</evidence>
<dbReference type="PANTHER" id="PTHR24173">
    <property type="entry name" value="ANKYRIN REPEAT CONTAINING"/>
    <property type="match status" value="1"/>
</dbReference>
<dbReference type="InterPro" id="IPR002110">
    <property type="entry name" value="Ankyrin_rpt"/>
</dbReference>
<dbReference type="Pfam" id="PF12796">
    <property type="entry name" value="Ank_2"/>
    <property type="match status" value="7"/>
</dbReference>
<dbReference type="InterPro" id="IPR036770">
    <property type="entry name" value="Ankyrin_rpt-contain_sf"/>
</dbReference>
<sequence length="1941" mass="221527">MSNQKFDSRSGCLDYGNSYEFLMAAYYALKLSLNEAVSDFKMSTNNNDMGNFDDVVLEVKYSDGDEHLYALQLKHRGVKEDSITLQAFDAEKGGKFGLKKYCQGFKDTEKICRDNKSYTIPFEKFHFILYTNQVLPKFHAYDKNHQKVDSDEVQLKSKVTIYRHDECVARGLLDLSETDAFFIYKFRNGDKTQLDEEFLKQFLLYTKQKDAQEIECRISKFICNLFDNCDNTVITNYINFFKYWWRRDFGNLKLTKRDIMLKLSEYILTPHIPQVIFTTLSHRKKFDLLDQSFANFDLTVVEESESPDIDETIWTVILKDHFEGVDLSSWSHPSSDTNITFFANTNIPISAQGENFIEQSLKKVYVILWHMDKVPLFIKINPNSKKAIYAAIKLCENHEKKKKFVVLDQNFDDEEFSDEVTIFQKLSDLVSCSVYDEISHSVEVSLQGRENIRLDRLLDIDPDFHEIISVKEIIKMLNNSFVVGNDCKKDVSKHYVTRFCPKILLASGAIDEMVDDIFVVSLNGFVNFKPKSHTYALNKYLVLKENASASQFPNKFVILVDNVCNQDDFAKICLLNQDRNCHHVKVVSKNSIEWLETQGSVKCLKPHQLDFRHFDNNGFVEDSDMLQYFSNKINILCAGPGMGKSILLKFLKYKCPPDRWVILINLNDHIKFFKEEHDFDEIVTYFLKHESEQRFVKDCIKIYAARRRILFLWDGFDELPVNSVQNVVSSVKKIAEEGFFQWIAARDNSKEFLENTFGLLAVTVTQFSEKNQKEYIYNHLTEKYDDDEKVQLMVSKLNKNMSSSLSCGYFDYSGVPLQIYMVMEIFLKNPEKYLEEVKIVTLTDIYTEFVDGKFRNLYERANASKNNYVMQKIQKKYKESQVLLYEVAALKASFDEATFSSLNLDCHDFLQKVEHDRDRLGLIFGFNDERKPIFTHKTFEEFLTASWLVKNYKAFPKLLQVILDHDQRNVRLMFDMILAKDSPIHIAVLYRHLDVLEGSTEDLSVCKDKGGRNPLHVACAWGTKHPRVNVYDKNIILTDEISNNPDENVEIVKFLLTRGCNPFETDKLYQWNVVEYCDRTLSLALLEVLVSSNCINLTDLPNFDIINLLYYSVQFNYPSVFYQLKIYPYIEILEGEDTRTLLQLAVKMDRTDFVATLLSQPQYQEVINKPFKDLGGPLFTAASHGNLQMFRLLQEKGAKLGQHQISPLIFAAAMGFTDFCQKLLSEDKMDPNQYNTDGNSVLQVAALRNHIDIMRLLLDHGADVNYVNYMDHTALDFCIDNKSLEGVCLLIEYKADLNRVSKTLYGYTPLHNACELNDEEIVKLLLQHGSDPTIKSNMLYTPLHVALINKQQNIAKILIEANPSVINEYSEEKSTAVTLAALNNYYDIIELLATLGADLDSKECKDSPLRIATLKGFDKSVEILIKYGADVNRRDNHGFTPLFYAIVNDNILKMFLDHSTTDVNAKSYSFVTALHFAAQNGKVHATEELLQHGAEVNAKDCKSETPLHYAIIAKDERVVKCLLKYSANLEDGISLIRLACIYDAPDCLLTLLNSGVDINVKDDQGRTALHFAATTSLYCVKLLVMKGINVNVCDNVVLSPLCYAVFLGKIDIIRELINSGDDITKGFGSSSPLHLSAGVGDVATLILLIKIGCNVNARDETGRTPLHCLVEKIPGPFVFEVIKFISSCKIKIDLERSYDNCAYELLDKDADVTLKNNFGWSPLVTAVLTNNVDMVTLFVKKFHHRGDLADEFKKCFLAAVSKNFLDILQFLIEENVTDVNTKEERTLMTALHYACVKDAYDCAACLVKNGADVNAMTVDGCTPLYFSASMGSFRIVRLLVEHQAEVDVRNFHGNSSLFAAAAQGFLDIVKFLHGCGADVNVVDDDGDVPLHDAAARGHVEVLQYLISNKGDVNCRNKSGKLPIDLARDNEQEEIVKVLQAF</sequence>
<protein>
    <submittedName>
        <fullName evidence="4">Uncharacterized protein</fullName>
    </submittedName>
</protein>
<feature type="repeat" description="ANK" evidence="3">
    <location>
        <begin position="1237"/>
        <end position="1269"/>
    </location>
</feature>
<dbReference type="PROSITE" id="PS50088">
    <property type="entry name" value="ANK_REPEAT"/>
    <property type="match status" value="13"/>
</dbReference>
<dbReference type="PRINTS" id="PR01415">
    <property type="entry name" value="ANKYRIN"/>
</dbReference>
<reference evidence="4" key="1">
    <citation type="journal article" date="2023" name="G3 (Bethesda)">
        <title>Whole genome assemblies of Zophobas morio and Tenebrio molitor.</title>
        <authorList>
            <person name="Kaur S."/>
            <person name="Stinson S.A."/>
            <person name="diCenzo G.C."/>
        </authorList>
    </citation>
    <scope>NUCLEOTIDE SEQUENCE</scope>
    <source>
        <strain evidence="4">QUZm001</strain>
    </source>
</reference>
<feature type="repeat" description="ANK" evidence="3">
    <location>
        <begin position="1885"/>
        <end position="1917"/>
    </location>
</feature>
<keyword evidence="1" id="KW-0677">Repeat</keyword>
<feature type="repeat" description="ANK" evidence="3">
    <location>
        <begin position="1531"/>
        <end position="1563"/>
    </location>
</feature>
<feature type="repeat" description="ANK" evidence="3">
    <location>
        <begin position="1502"/>
        <end position="1530"/>
    </location>
</feature>